<evidence type="ECO:0000256" key="3">
    <source>
        <dbReference type="ARBA" id="ARBA00055823"/>
    </source>
</evidence>
<dbReference type="PROSITE" id="PS51304">
    <property type="entry name" value="GALECTIN"/>
    <property type="match status" value="2"/>
</dbReference>
<accession>L5KPL2</accession>
<dbReference type="SMART" id="SM00908">
    <property type="entry name" value="Gal-bind_lectin"/>
    <property type="match status" value="2"/>
</dbReference>
<dbReference type="PANTHER" id="PTHR11346:SF32">
    <property type="entry name" value="GALECTIN-4"/>
    <property type="match status" value="1"/>
</dbReference>
<dbReference type="Pfam" id="PF00337">
    <property type="entry name" value="Gal-bind_lectin"/>
    <property type="match status" value="2"/>
</dbReference>
<dbReference type="PANTHER" id="PTHR11346">
    <property type="entry name" value="GALECTIN"/>
    <property type="match status" value="1"/>
</dbReference>
<dbReference type="Proteomes" id="UP000010552">
    <property type="component" value="Unassembled WGS sequence"/>
</dbReference>
<evidence type="ECO:0000313" key="7">
    <source>
        <dbReference type="Proteomes" id="UP000010552"/>
    </source>
</evidence>
<feature type="domain" description="Galectin" evidence="5">
    <location>
        <begin position="19"/>
        <end position="141"/>
    </location>
</feature>
<evidence type="ECO:0000256" key="2">
    <source>
        <dbReference type="ARBA" id="ARBA00022737"/>
    </source>
</evidence>
<keyword evidence="1 4" id="KW-0430">Lectin</keyword>
<dbReference type="InterPro" id="IPR044156">
    <property type="entry name" value="Galectin-like"/>
</dbReference>
<dbReference type="InParanoid" id="L5KPL2"/>
<comment type="function">
    <text evidence="3">Galectin that binds lactose and a related range of sugars. May be involved in the assembly of adherens junctions.</text>
</comment>
<dbReference type="Gene3D" id="2.60.120.200">
    <property type="match status" value="2"/>
</dbReference>
<keyword evidence="7" id="KW-1185">Reference proteome</keyword>
<dbReference type="AlphaFoldDB" id="L5KPL2"/>
<gene>
    <name evidence="6" type="ORF">PAL_GLEAN10001910</name>
</gene>
<evidence type="ECO:0000313" key="6">
    <source>
        <dbReference type="EMBL" id="ELK12856.1"/>
    </source>
</evidence>
<reference evidence="7" key="1">
    <citation type="journal article" date="2013" name="Science">
        <title>Comparative analysis of bat genomes provides insight into the evolution of flight and immunity.</title>
        <authorList>
            <person name="Zhang G."/>
            <person name="Cowled C."/>
            <person name="Shi Z."/>
            <person name="Huang Z."/>
            <person name="Bishop-Lilly K.A."/>
            <person name="Fang X."/>
            <person name="Wynne J.W."/>
            <person name="Xiong Z."/>
            <person name="Baker M.L."/>
            <person name="Zhao W."/>
            <person name="Tachedjian M."/>
            <person name="Zhu Y."/>
            <person name="Zhou P."/>
            <person name="Jiang X."/>
            <person name="Ng J."/>
            <person name="Yang L."/>
            <person name="Wu L."/>
            <person name="Xiao J."/>
            <person name="Feng Y."/>
            <person name="Chen Y."/>
            <person name="Sun X."/>
            <person name="Zhang Y."/>
            <person name="Marsh G.A."/>
            <person name="Crameri G."/>
            <person name="Broder C.C."/>
            <person name="Frey K.G."/>
            <person name="Wang L.F."/>
            <person name="Wang J."/>
        </authorList>
    </citation>
    <scope>NUCLEOTIDE SEQUENCE [LARGE SCALE GENOMIC DNA]</scope>
</reference>
<evidence type="ECO:0000256" key="4">
    <source>
        <dbReference type="RuleBase" id="RU102079"/>
    </source>
</evidence>
<dbReference type="InterPro" id="IPR013320">
    <property type="entry name" value="ConA-like_dom_sf"/>
</dbReference>
<name>L5KPL2_PTEAL</name>
<dbReference type="STRING" id="9402.L5KPL2"/>
<keyword evidence="2" id="KW-0677">Repeat</keyword>
<sequence>MAYIPAPGYQPAYNPTLPYNKPIPGGLSIGMSVYIQGVASEHMKRFAVNFTVGQGPEADIAFHFNPRFDGWDKVVFNTKQDGKWGSEEKKRSMPFRKGAAFELVVVVNGNPFYEYGHRLPLQMVTHLQVDGDLELQSINFIGGQPPPSQPVPFIRRLTGGLTARRTVIVKGFVPPRGQSFAINFRVESSGDLALHINVRMNEGAVVRNSYLNGSWGSEERSLPHNPFGPGQFFDLSIRCGNDRFKVYANGQHLFDYSHRLSAFPRVDVLEIQGDVTLSYVQI</sequence>
<dbReference type="EMBL" id="KB030643">
    <property type="protein sequence ID" value="ELK12856.1"/>
    <property type="molecule type" value="Genomic_DNA"/>
</dbReference>
<dbReference type="FunCoup" id="L5KPL2">
    <property type="interactions" value="61"/>
</dbReference>
<organism evidence="6 7">
    <name type="scientific">Pteropus alecto</name>
    <name type="common">Black flying fox</name>
    <dbReference type="NCBI Taxonomy" id="9402"/>
    <lineage>
        <taxon>Eukaryota</taxon>
        <taxon>Metazoa</taxon>
        <taxon>Chordata</taxon>
        <taxon>Craniata</taxon>
        <taxon>Vertebrata</taxon>
        <taxon>Euteleostomi</taxon>
        <taxon>Mammalia</taxon>
        <taxon>Eutheria</taxon>
        <taxon>Laurasiatheria</taxon>
        <taxon>Chiroptera</taxon>
        <taxon>Yinpterochiroptera</taxon>
        <taxon>Pteropodoidea</taxon>
        <taxon>Pteropodidae</taxon>
        <taxon>Pteropodinae</taxon>
        <taxon>Pteropus</taxon>
    </lineage>
</organism>
<dbReference type="SUPFAM" id="SSF49899">
    <property type="entry name" value="Concanavalin A-like lectins/glucanases"/>
    <property type="match status" value="2"/>
</dbReference>
<dbReference type="CDD" id="cd00070">
    <property type="entry name" value="GLECT"/>
    <property type="match status" value="2"/>
</dbReference>
<protein>
    <recommendedName>
        <fullName evidence="4">Galectin</fullName>
    </recommendedName>
</protein>
<evidence type="ECO:0000259" key="5">
    <source>
        <dbReference type="PROSITE" id="PS51304"/>
    </source>
</evidence>
<evidence type="ECO:0000256" key="1">
    <source>
        <dbReference type="ARBA" id="ARBA00022734"/>
    </source>
</evidence>
<dbReference type="SMART" id="SM00276">
    <property type="entry name" value="GLECT"/>
    <property type="match status" value="2"/>
</dbReference>
<dbReference type="FunFam" id="2.60.120.200:FF:000124">
    <property type="entry name" value="Galectin-4"/>
    <property type="match status" value="2"/>
</dbReference>
<proteinExistence type="predicted"/>
<dbReference type="InterPro" id="IPR001079">
    <property type="entry name" value="Galectin_CRD"/>
</dbReference>
<feature type="domain" description="Galectin" evidence="5">
    <location>
        <begin position="153"/>
        <end position="282"/>
    </location>
</feature>
<dbReference type="GO" id="GO:0030246">
    <property type="term" value="F:carbohydrate binding"/>
    <property type="evidence" value="ECO:0007669"/>
    <property type="project" value="UniProtKB-UniRule"/>
</dbReference>